<evidence type="ECO:0000259" key="2">
    <source>
        <dbReference type="Pfam" id="PF03629"/>
    </source>
</evidence>
<dbReference type="Pfam" id="PF03629">
    <property type="entry name" value="SASA"/>
    <property type="match status" value="1"/>
</dbReference>
<keyword evidence="4" id="KW-1185">Reference proteome</keyword>
<dbReference type="Gene3D" id="3.40.50.1110">
    <property type="entry name" value="SGNH hydrolase"/>
    <property type="match status" value="1"/>
</dbReference>
<dbReference type="Proteomes" id="UP001629244">
    <property type="component" value="Unassembled WGS sequence"/>
</dbReference>
<accession>A0ABW8YKY9</accession>
<dbReference type="PANTHER" id="PTHR22901:SF0">
    <property type="entry name" value="SIALATE O-ACETYLESTERASE"/>
    <property type="match status" value="1"/>
</dbReference>
<sequence>MAAAQTRDAGSPPAAERVGTDSLFASHMVLQRDRPIRIWGRALPGEAVRLSLGKAQARAITRPDGTWTVTLPARPAGGPYRLDVSAPSFRDRYREILIGDVWLCAGQSNMEFRRSKAVDLPAHFAPDAGLRMLDIARREAPTPSPHLMTLAGWKTSTPDSAARFSAICHHFGERLRAQLGVPIGLVGASWGGTRIAAFVDAVTLKTRGLDGTAHDPVSRQNDGRVFNAMIAPLAPSGLKGVLWYQGESDTHRPEGYAPRLAALAASWRQAFAQPLPMIVVQLPPFNPSPRTPPGHWAEIREAQRRFVSDDGSAGLVVQIDQESANDLHPAKKAVVAERAAERALSVAYGHGSSRSGAEPPRIVRIGRRLLLNYEIPDRLVAPNPEAVRGFEICTDTCAAIQARLTGPRRIELTISDSTVPRCLRYAWADVPQQNLQTERSGPPGPFAISLREDTTVADPGVAPTTDHRKIEVRAAVSKCNLFHSGMCGSEVTASDTRPSARGPIAAMLVC</sequence>
<dbReference type="EMBL" id="JBELQC010000001">
    <property type="protein sequence ID" value="MFL9839808.1"/>
    <property type="molecule type" value="Genomic_DNA"/>
</dbReference>
<feature type="domain" description="Sialate O-acetylesterase" evidence="2">
    <location>
        <begin position="100"/>
        <end position="316"/>
    </location>
</feature>
<gene>
    <name evidence="3" type="ORF">ABS767_02425</name>
</gene>
<dbReference type="InterPro" id="IPR005181">
    <property type="entry name" value="SASA"/>
</dbReference>
<dbReference type="InterPro" id="IPR039329">
    <property type="entry name" value="SIAE"/>
</dbReference>
<proteinExistence type="predicted"/>
<evidence type="ECO:0000313" key="4">
    <source>
        <dbReference type="Proteomes" id="UP001629244"/>
    </source>
</evidence>
<name>A0ABW8YKY9_9SPHN</name>
<protein>
    <submittedName>
        <fullName evidence="3">Sialate O-acetylesterase</fullName>
    </submittedName>
</protein>
<keyword evidence="1" id="KW-0378">Hydrolase</keyword>
<dbReference type="SUPFAM" id="SSF52266">
    <property type="entry name" value="SGNH hydrolase"/>
    <property type="match status" value="1"/>
</dbReference>
<dbReference type="InterPro" id="IPR036514">
    <property type="entry name" value="SGNH_hydro_sf"/>
</dbReference>
<dbReference type="PANTHER" id="PTHR22901">
    <property type="entry name" value="SIALATE O-ACETYLESTERASE"/>
    <property type="match status" value="1"/>
</dbReference>
<evidence type="ECO:0000313" key="3">
    <source>
        <dbReference type="EMBL" id="MFL9839808.1"/>
    </source>
</evidence>
<evidence type="ECO:0000256" key="1">
    <source>
        <dbReference type="ARBA" id="ARBA00022801"/>
    </source>
</evidence>
<organism evidence="3 4">
    <name type="scientific">Sphingomonas plantiphila</name>
    <dbReference type="NCBI Taxonomy" id="3163295"/>
    <lineage>
        <taxon>Bacteria</taxon>
        <taxon>Pseudomonadati</taxon>
        <taxon>Pseudomonadota</taxon>
        <taxon>Alphaproteobacteria</taxon>
        <taxon>Sphingomonadales</taxon>
        <taxon>Sphingomonadaceae</taxon>
        <taxon>Sphingomonas</taxon>
    </lineage>
</organism>
<comment type="caution">
    <text evidence="3">The sequence shown here is derived from an EMBL/GenBank/DDBJ whole genome shotgun (WGS) entry which is preliminary data.</text>
</comment>
<reference evidence="3 4" key="1">
    <citation type="submission" date="2024-06" db="EMBL/GenBank/DDBJ databases">
        <authorList>
            <person name="Kaempfer P."/>
            <person name="Viver T."/>
        </authorList>
    </citation>
    <scope>NUCLEOTIDE SEQUENCE [LARGE SCALE GENOMIC DNA]</scope>
    <source>
        <strain evidence="3 4">ST-64</strain>
    </source>
</reference>